<organism evidence="1 2">
    <name type="scientific">Kitasatospora indigofera</name>
    <dbReference type="NCBI Taxonomy" id="67307"/>
    <lineage>
        <taxon>Bacteria</taxon>
        <taxon>Bacillati</taxon>
        <taxon>Actinomycetota</taxon>
        <taxon>Actinomycetes</taxon>
        <taxon>Kitasatosporales</taxon>
        <taxon>Streptomycetaceae</taxon>
        <taxon>Kitasatospora</taxon>
    </lineage>
</organism>
<gene>
    <name evidence="1" type="ORF">GCM10018781_52370</name>
</gene>
<dbReference type="AlphaFoldDB" id="A0A919G5B1"/>
<reference evidence="1" key="1">
    <citation type="journal article" date="2014" name="Int. J. Syst. Evol. Microbiol.">
        <title>Complete genome sequence of Corynebacterium casei LMG S-19264T (=DSM 44701T), isolated from a smear-ripened cheese.</title>
        <authorList>
            <consortium name="US DOE Joint Genome Institute (JGI-PGF)"/>
            <person name="Walter F."/>
            <person name="Albersmeier A."/>
            <person name="Kalinowski J."/>
            <person name="Ruckert C."/>
        </authorList>
    </citation>
    <scope>NUCLEOTIDE SEQUENCE</scope>
    <source>
        <strain evidence="1">JCM 4646</strain>
    </source>
</reference>
<proteinExistence type="predicted"/>
<evidence type="ECO:0000313" key="1">
    <source>
        <dbReference type="EMBL" id="GHH77929.1"/>
    </source>
</evidence>
<name>A0A919G5B1_9ACTN</name>
<dbReference type="Proteomes" id="UP000617734">
    <property type="component" value="Unassembled WGS sequence"/>
</dbReference>
<protein>
    <submittedName>
        <fullName evidence="1">Uncharacterized protein</fullName>
    </submittedName>
</protein>
<accession>A0A919G5B1</accession>
<dbReference type="EMBL" id="BNBO01000035">
    <property type="protein sequence ID" value="GHH77929.1"/>
    <property type="molecule type" value="Genomic_DNA"/>
</dbReference>
<keyword evidence="2" id="KW-1185">Reference proteome</keyword>
<reference evidence="1" key="2">
    <citation type="submission" date="2020-09" db="EMBL/GenBank/DDBJ databases">
        <authorList>
            <person name="Sun Q."/>
            <person name="Ohkuma M."/>
        </authorList>
    </citation>
    <scope>NUCLEOTIDE SEQUENCE</scope>
    <source>
        <strain evidence="1">JCM 4646</strain>
    </source>
</reference>
<comment type="caution">
    <text evidence="1">The sequence shown here is derived from an EMBL/GenBank/DDBJ whole genome shotgun (WGS) entry which is preliminary data.</text>
</comment>
<sequence>MVLTEEKGTLSACAFSLQNSAPFTERRVKYIAKRAAKNINSELSQTIVPTLTMFGRLTDPCACPVSTAVAVATTDIMSVPYSVFTPGGLPRSVRCVRYAPLGAESGSDGPVGATMSVF</sequence>
<evidence type="ECO:0000313" key="2">
    <source>
        <dbReference type="Proteomes" id="UP000617734"/>
    </source>
</evidence>